<gene>
    <name evidence="1" type="ORF">BSZ05_21945</name>
</gene>
<dbReference type="EMBL" id="CP018309">
    <property type="protein sequence ID" value="ASI93323.1"/>
    <property type="molecule type" value="Genomic_DNA"/>
</dbReference>
<organism evidence="1 2">
    <name type="scientific">Vibrio mediterranei</name>
    <dbReference type="NCBI Taxonomy" id="689"/>
    <lineage>
        <taxon>Bacteria</taxon>
        <taxon>Pseudomonadati</taxon>
        <taxon>Pseudomonadota</taxon>
        <taxon>Gammaproteobacteria</taxon>
        <taxon>Vibrionales</taxon>
        <taxon>Vibrionaceae</taxon>
        <taxon>Vibrio</taxon>
    </lineage>
</organism>
<sequence>MSLQSKISIITLKKAAGEIGLCTKTLREKANDGVYPSTVMRKVNGTWMLDIEEWNRWHRTNS</sequence>
<protein>
    <submittedName>
        <fullName evidence="1">Uncharacterized protein</fullName>
    </submittedName>
</protein>
<reference evidence="2" key="1">
    <citation type="submission" date="2016-12" db="EMBL/GenBank/DDBJ databases">
        <title>Comparative genomic analysis reveals the diversity, evolution, and environmental adaptation strategies of the genus Vibrio.</title>
        <authorList>
            <person name="Lin H."/>
            <person name="Wang X."/>
            <person name="Zhang X.-H."/>
        </authorList>
    </citation>
    <scope>NUCLEOTIDE SEQUENCE [LARGE SCALE GENOMIC DNA]</scope>
    <source>
        <strain evidence="2">QT6D1</strain>
    </source>
</reference>
<dbReference type="Proteomes" id="UP000197092">
    <property type="component" value="Chromosome 2"/>
</dbReference>
<accession>A0AAN1FME3</accession>
<proteinExistence type="predicted"/>
<dbReference type="AlphaFoldDB" id="A0AAN1FME3"/>
<evidence type="ECO:0000313" key="1">
    <source>
        <dbReference type="EMBL" id="ASI93323.1"/>
    </source>
</evidence>
<name>A0AAN1FME3_9VIBR</name>
<dbReference type="KEGG" id="vsh:BSZ05_21945"/>
<evidence type="ECO:0000313" key="2">
    <source>
        <dbReference type="Proteomes" id="UP000197092"/>
    </source>
</evidence>